<dbReference type="AlphaFoldDB" id="A0A1M7LDX6"/>
<feature type="transmembrane region" description="Helical" evidence="1">
    <location>
        <begin position="104"/>
        <end position="124"/>
    </location>
</feature>
<keyword evidence="3" id="KW-1185">Reference proteome</keyword>
<feature type="transmembrane region" description="Helical" evidence="1">
    <location>
        <begin position="9"/>
        <end position="32"/>
    </location>
</feature>
<reference evidence="2 3" key="1">
    <citation type="submission" date="2016-11" db="EMBL/GenBank/DDBJ databases">
        <authorList>
            <person name="Varghese N."/>
            <person name="Submissions S."/>
        </authorList>
    </citation>
    <scope>NUCLEOTIDE SEQUENCE [LARGE SCALE GENOMIC DNA]</scope>
    <source>
        <strain evidence="2 3">DSM 28249</strain>
    </source>
</reference>
<evidence type="ECO:0008006" key="4">
    <source>
        <dbReference type="Google" id="ProtNLM"/>
    </source>
</evidence>
<dbReference type="Proteomes" id="UP000322545">
    <property type="component" value="Unassembled WGS sequence"/>
</dbReference>
<feature type="transmembrane region" description="Helical" evidence="1">
    <location>
        <begin position="52"/>
        <end position="70"/>
    </location>
</feature>
<protein>
    <recommendedName>
        <fullName evidence="4">DUF4345 domain-containing protein</fullName>
    </recommendedName>
</protein>
<keyword evidence="1" id="KW-1133">Transmembrane helix</keyword>
<keyword evidence="1" id="KW-0812">Transmembrane</keyword>
<evidence type="ECO:0000256" key="1">
    <source>
        <dbReference type="SAM" id="Phobius"/>
    </source>
</evidence>
<keyword evidence="1" id="KW-0472">Membrane</keyword>
<organism evidence="2 3">
    <name type="scientific">Roseovarius litoreus</name>
    <dbReference type="NCBI Taxonomy" id="1155722"/>
    <lineage>
        <taxon>Bacteria</taxon>
        <taxon>Pseudomonadati</taxon>
        <taxon>Pseudomonadota</taxon>
        <taxon>Alphaproteobacteria</taxon>
        <taxon>Rhodobacterales</taxon>
        <taxon>Roseobacteraceae</taxon>
        <taxon>Roseovarius</taxon>
    </lineage>
</organism>
<dbReference type="EMBL" id="FRCB01000015">
    <property type="protein sequence ID" value="SHM75814.1"/>
    <property type="molecule type" value="Genomic_DNA"/>
</dbReference>
<gene>
    <name evidence="2" type="ORF">SAMN05443432_11512</name>
</gene>
<feature type="transmembrane region" description="Helical" evidence="1">
    <location>
        <begin position="77"/>
        <end position="98"/>
    </location>
</feature>
<dbReference type="InterPro" id="IPR025597">
    <property type="entry name" value="DUF4345"/>
</dbReference>
<name>A0A1M7LDX6_9RHOB</name>
<proteinExistence type="predicted"/>
<evidence type="ECO:0000313" key="2">
    <source>
        <dbReference type="EMBL" id="SHM75814.1"/>
    </source>
</evidence>
<dbReference type="RefSeq" id="WP_149780926.1">
    <property type="nucleotide sequence ID" value="NZ_FRCB01000015.1"/>
</dbReference>
<evidence type="ECO:0000313" key="3">
    <source>
        <dbReference type="Proteomes" id="UP000322545"/>
    </source>
</evidence>
<accession>A0A1M7LDX6</accession>
<dbReference type="Pfam" id="PF14248">
    <property type="entry name" value="DUF4345"/>
    <property type="match status" value="1"/>
</dbReference>
<sequence>MTLDRLQNFALGIAGLSALGIGAAITLIPHTFYASYGIALGSDPSLLSELRAPGACLSALGAVMLAGIMWRSLAEAALVAALVVFLGFPAGRVVGLVLDGVPSAGILAALVFELAIAVICLVAFRPGRGRAGPRVALR</sequence>